<dbReference type="STRING" id="1797469.A3F08_00515"/>
<evidence type="ECO:0000313" key="3">
    <source>
        <dbReference type="Proteomes" id="UP000176451"/>
    </source>
</evidence>
<dbReference type="Gene3D" id="3.40.50.1010">
    <property type="entry name" value="5'-nuclease"/>
    <property type="match status" value="1"/>
</dbReference>
<evidence type="ECO:0000259" key="1">
    <source>
        <dbReference type="Pfam" id="PF01850"/>
    </source>
</evidence>
<protein>
    <recommendedName>
        <fullName evidence="1">PIN domain-containing protein</fullName>
    </recommendedName>
</protein>
<dbReference type="PANTHER" id="PTHR36173:SF1">
    <property type="entry name" value="RIBONUCLEASE VAPC22"/>
    <property type="match status" value="1"/>
</dbReference>
<gene>
    <name evidence="2" type="ORF">A3F08_00515</name>
</gene>
<accession>A0A1F5EEU1</accession>
<dbReference type="EMBL" id="MEZV01000049">
    <property type="protein sequence ID" value="OGD65908.1"/>
    <property type="molecule type" value="Genomic_DNA"/>
</dbReference>
<dbReference type="Pfam" id="PF01850">
    <property type="entry name" value="PIN"/>
    <property type="match status" value="1"/>
</dbReference>
<evidence type="ECO:0000313" key="2">
    <source>
        <dbReference type="EMBL" id="OGD65908.1"/>
    </source>
</evidence>
<dbReference type="SUPFAM" id="SSF88723">
    <property type="entry name" value="PIN domain-like"/>
    <property type="match status" value="1"/>
</dbReference>
<dbReference type="AlphaFoldDB" id="A0A1F5EEU1"/>
<dbReference type="InterPro" id="IPR041705">
    <property type="entry name" value="PIN_Sll0205"/>
</dbReference>
<reference evidence="2 3" key="1">
    <citation type="journal article" date="2016" name="Nat. Commun.">
        <title>Thousands of microbial genomes shed light on interconnected biogeochemical processes in an aquifer system.</title>
        <authorList>
            <person name="Anantharaman K."/>
            <person name="Brown C.T."/>
            <person name="Hug L.A."/>
            <person name="Sharon I."/>
            <person name="Castelle C.J."/>
            <person name="Probst A.J."/>
            <person name="Thomas B.C."/>
            <person name="Singh A."/>
            <person name="Wilkins M.J."/>
            <person name="Karaoz U."/>
            <person name="Brodie E.L."/>
            <person name="Williams K.H."/>
            <person name="Hubbard S.S."/>
            <person name="Banfield J.F."/>
        </authorList>
    </citation>
    <scope>NUCLEOTIDE SEQUENCE [LARGE SCALE GENOMIC DNA]</scope>
</reference>
<name>A0A1F5EEU1_9BACT</name>
<dbReference type="InterPro" id="IPR002716">
    <property type="entry name" value="PIN_dom"/>
</dbReference>
<sequence>MNGPKKFRSLVLNRYVLDTHTIIWFLLDDRRLSDKAKKIIHQTKALGSLIIPTIVLGELAVVVEKGRVKGDLELLIKSIKNDPRFIIMPFDIEAFENYLVQNKNLEIHDRIIVATAKILKAHLVSKDKIISKYYKKTIW</sequence>
<dbReference type="InterPro" id="IPR052919">
    <property type="entry name" value="TA_system_RNase"/>
</dbReference>
<dbReference type="PANTHER" id="PTHR36173">
    <property type="entry name" value="RIBONUCLEASE VAPC16-RELATED"/>
    <property type="match status" value="1"/>
</dbReference>
<comment type="caution">
    <text evidence="2">The sequence shown here is derived from an EMBL/GenBank/DDBJ whole genome shotgun (WGS) entry which is preliminary data.</text>
</comment>
<dbReference type="Proteomes" id="UP000176451">
    <property type="component" value="Unassembled WGS sequence"/>
</dbReference>
<feature type="domain" description="PIN" evidence="1">
    <location>
        <begin position="15"/>
        <end position="135"/>
    </location>
</feature>
<dbReference type="InterPro" id="IPR029060">
    <property type="entry name" value="PIN-like_dom_sf"/>
</dbReference>
<dbReference type="CDD" id="cd09872">
    <property type="entry name" value="PIN_Sll0205-like"/>
    <property type="match status" value="1"/>
</dbReference>
<organism evidence="2 3">
    <name type="scientific">Candidatus Berkelbacteria bacterium RIFCSPHIGHO2_12_FULL_36_9</name>
    <dbReference type="NCBI Taxonomy" id="1797469"/>
    <lineage>
        <taxon>Bacteria</taxon>
        <taxon>Candidatus Berkelbacteria</taxon>
    </lineage>
</organism>
<proteinExistence type="predicted"/>